<sequence length="308" mass="34580">MRVLDREDLMLKAAVMYYEEEATQSDIAKKLKISRPTVASLLHEAKEKGVVKITIQHSELHLLKLQERLLEKYGLKNIKIAAKSQKNMKAAAGKLCVDLIEPMLESINKLGIGWGSTLHEYVEQANMLNLNHLKITPLIGGIGLSEVRFHSNHLAFILSEKYHCEVSYFYAPAIADTLEMKKTLLHTELIKDVIEEGKKVELAILGVSDPIRSSTYKKLKYISEEEAELLKREHAIGDIGSTIFTADGTPLKKGFSQRLLGIELKDIQKIPRVAIVATGKDKAESVHTLLKMNFITDLIIDEEIAELL</sequence>
<accession>A0AAW8TA06</accession>
<dbReference type="GO" id="GO:0003700">
    <property type="term" value="F:DNA-binding transcription factor activity"/>
    <property type="evidence" value="ECO:0007669"/>
    <property type="project" value="InterPro"/>
</dbReference>
<feature type="domain" description="Sugar-binding" evidence="5">
    <location>
        <begin position="61"/>
        <end position="308"/>
    </location>
</feature>
<dbReference type="PANTHER" id="PTHR34294">
    <property type="entry name" value="TRANSCRIPTIONAL REGULATOR-RELATED"/>
    <property type="match status" value="1"/>
</dbReference>
<dbReference type="Pfam" id="PF04198">
    <property type="entry name" value="Sugar-bind"/>
    <property type="match status" value="1"/>
</dbReference>
<dbReference type="GO" id="GO:0006352">
    <property type="term" value="P:DNA-templated transcription initiation"/>
    <property type="evidence" value="ECO:0007669"/>
    <property type="project" value="InterPro"/>
</dbReference>
<gene>
    <name evidence="7" type="ORF">P7D69_09755</name>
</gene>
<evidence type="ECO:0000256" key="1">
    <source>
        <dbReference type="ARBA" id="ARBA00010466"/>
    </source>
</evidence>
<organism evidence="7 8">
    <name type="scientific">Enterococcus raffinosus</name>
    <dbReference type="NCBI Taxonomy" id="71452"/>
    <lineage>
        <taxon>Bacteria</taxon>
        <taxon>Bacillati</taxon>
        <taxon>Bacillota</taxon>
        <taxon>Bacilli</taxon>
        <taxon>Lactobacillales</taxon>
        <taxon>Enterococcaceae</taxon>
        <taxon>Enterococcus</taxon>
    </lineage>
</organism>
<name>A0AAW8TA06_9ENTE</name>
<evidence type="ECO:0000256" key="2">
    <source>
        <dbReference type="ARBA" id="ARBA00023015"/>
    </source>
</evidence>
<feature type="domain" description="RNA polymerase sigma-70 region 4" evidence="6">
    <location>
        <begin position="15"/>
        <end position="46"/>
    </location>
</feature>
<evidence type="ECO:0000256" key="3">
    <source>
        <dbReference type="ARBA" id="ARBA00023125"/>
    </source>
</evidence>
<dbReference type="SUPFAM" id="SSF46689">
    <property type="entry name" value="Homeodomain-like"/>
    <property type="match status" value="1"/>
</dbReference>
<keyword evidence="3" id="KW-0238">DNA-binding</keyword>
<evidence type="ECO:0000313" key="7">
    <source>
        <dbReference type="EMBL" id="MDT2544619.1"/>
    </source>
</evidence>
<keyword evidence="4" id="KW-0804">Transcription</keyword>
<dbReference type="InterPro" id="IPR051054">
    <property type="entry name" value="SorC_transcr_regulators"/>
</dbReference>
<dbReference type="AlphaFoldDB" id="A0AAW8TA06"/>
<dbReference type="Gene3D" id="1.10.10.60">
    <property type="entry name" value="Homeodomain-like"/>
    <property type="match status" value="1"/>
</dbReference>
<dbReference type="Gene3D" id="3.40.50.1360">
    <property type="match status" value="1"/>
</dbReference>
<protein>
    <submittedName>
        <fullName evidence="7">Sugar-binding domain-containing protein</fullName>
    </submittedName>
</protein>
<dbReference type="InterPro" id="IPR037171">
    <property type="entry name" value="NagB/RpiA_transferase-like"/>
</dbReference>
<dbReference type="GO" id="GO:0003677">
    <property type="term" value="F:DNA binding"/>
    <property type="evidence" value="ECO:0007669"/>
    <property type="project" value="UniProtKB-KW"/>
</dbReference>
<dbReference type="SUPFAM" id="SSF100950">
    <property type="entry name" value="NagB/RpiA/CoA transferase-like"/>
    <property type="match status" value="1"/>
</dbReference>
<comment type="caution">
    <text evidence="7">The sequence shown here is derived from an EMBL/GenBank/DDBJ whole genome shotgun (WGS) entry which is preliminary data.</text>
</comment>
<dbReference type="RefSeq" id="WP_192926179.1">
    <property type="nucleotide sequence ID" value="NZ_CP081847.1"/>
</dbReference>
<dbReference type="Pfam" id="PF04545">
    <property type="entry name" value="Sigma70_r4"/>
    <property type="match status" value="1"/>
</dbReference>
<proteinExistence type="inferred from homology"/>
<evidence type="ECO:0000313" key="8">
    <source>
        <dbReference type="Proteomes" id="UP001254770"/>
    </source>
</evidence>
<dbReference type="InterPro" id="IPR009057">
    <property type="entry name" value="Homeodomain-like_sf"/>
</dbReference>
<dbReference type="Proteomes" id="UP001254770">
    <property type="component" value="Unassembled WGS sequence"/>
</dbReference>
<dbReference type="InterPro" id="IPR007630">
    <property type="entry name" value="RNA_pol_sigma70_r4"/>
</dbReference>
<keyword evidence="2" id="KW-0805">Transcription regulation</keyword>
<dbReference type="GO" id="GO:0030246">
    <property type="term" value="F:carbohydrate binding"/>
    <property type="evidence" value="ECO:0007669"/>
    <property type="project" value="InterPro"/>
</dbReference>
<dbReference type="InterPro" id="IPR007324">
    <property type="entry name" value="Sugar-bd_dom_put"/>
</dbReference>
<evidence type="ECO:0000259" key="5">
    <source>
        <dbReference type="Pfam" id="PF04198"/>
    </source>
</evidence>
<evidence type="ECO:0000256" key="4">
    <source>
        <dbReference type="ARBA" id="ARBA00023163"/>
    </source>
</evidence>
<reference evidence="7" key="1">
    <citation type="submission" date="2023-03" db="EMBL/GenBank/DDBJ databases">
        <authorList>
            <person name="Shen W."/>
            <person name="Cai J."/>
        </authorList>
    </citation>
    <scope>NUCLEOTIDE SEQUENCE</scope>
    <source>
        <strain evidence="7">Y15</strain>
    </source>
</reference>
<comment type="similarity">
    <text evidence="1">Belongs to the SorC transcriptional regulatory family.</text>
</comment>
<evidence type="ECO:0000259" key="6">
    <source>
        <dbReference type="Pfam" id="PF04545"/>
    </source>
</evidence>
<dbReference type="EMBL" id="JARPXL010000008">
    <property type="protein sequence ID" value="MDT2544619.1"/>
    <property type="molecule type" value="Genomic_DNA"/>
</dbReference>